<comment type="caution">
    <text evidence="2">The sequence shown here is derived from an EMBL/GenBank/DDBJ whole genome shotgun (WGS) entry which is preliminary data.</text>
</comment>
<keyword evidence="1" id="KW-0472">Membrane</keyword>
<keyword evidence="1" id="KW-1133">Transmembrane helix</keyword>
<keyword evidence="3" id="KW-1185">Reference proteome</keyword>
<gene>
    <name evidence="2" type="ORF">GCM10011273_01880</name>
</gene>
<evidence type="ECO:0000313" key="3">
    <source>
        <dbReference type="Proteomes" id="UP000662572"/>
    </source>
</evidence>
<feature type="transmembrane region" description="Helical" evidence="1">
    <location>
        <begin position="6"/>
        <end position="26"/>
    </location>
</feature>
<dbReference type="EMBL" id="BMZB01000001">
    <property type="protein sequence ID" value="GGZ20885.1"/>
    <property type="molecule type" value="Genomic_DNA"/>
</dbReference>
<evidence type="ECO:0000313" key="2">
    <source>
        <dbReference type="EMBL" id="GGZ20885.1"/>
    </source>
</evidence>
<feature type="transmembrane region" description="Helical" evidence="1">
    <location>
        <begin position="57"/>
        <end position="79"/>
    </location>
</feature>
<proteinExistence type="predicted"/>
<organism evidence="2 3">
    <name type="scientific">Asticcacaulis endophyticus</name>
    <dbReference type="NCBI Taxonomy" id="1395890"/>
    <lineage>
        <taxon>Bacteria</taxon>
        <taxon>Pseudomonadati</taxon>
        <taxon>Pseudomonadota</taxon>
        <taxon>Alphaproteobacteria</taxon>
        <taxon>Caulobacterales</taxon>
        <taxon>Caulobacteraceae</taxon>
        <taxon>Asticcacaulis</taxon>
    </lineage>
</organism>
<evidence type="ECO:0000256" key="1">
    <source>
        <dbReference type="SAM" id="Phobius"/>
    </source>
</evidence>
<reference evidence="2" key="1">
    <citation type="journal article" date="2014" name="Int. J. Syst. Evol. Microbiol.">
        <title>Complete genome sequence of Corynebacterium casei LMG S-19264T (=DSM 44701T), isolated from a smear-ripened cheese.</title>
        <authorList>
            <consortium name="US DOE Joint Genome Institute (JGI-PGF)"/>
            <person name="Walter F."/>
            <person name="Albersmeier A."/>
            <person name="Kalinowski J."/>
            <person name="Ruckert C."/>
        </authorList>
    </citation>
    <scope>NUCLEOTIDE SEQUENCE</scope>
    <source>
        <strain evidence="2">KCTC 32296</strain>
    </source>
</reference>
<keyword evidence="1" id="KW-0812">Transmembrane</keyword>
<sequence length="127" mass="14309">MSFVEIKVLTATVFIFGFFAIIFWIIKEKLKSRGFDLDSLSTDSKALESIKNIALKLLVVWLLIYAVFGATGLSLLILFNVDFDQALQKNVLSALMALPAIYAITLLSQIFENWLKRRKAKPPSNPL</sequence>
<reference evidence="2" key="2">
    <citation type="submission" date="2020-09" db="EMBL/GenBank/DDBJ databases">
        <authorList>
            <person name="Sun Q."/>
            <person name="Kim S."/>
        </authorList>
    </citation>
    <scope>NUCLEOTIDE SEQUENCE</scope>
    <source>
        <strain evidence="2">KCTC 32296</strain>
    </source>
</reference>
<protein>
    <submittedName>
        <fullName evidence="2">Uncharacterized protein</fullName>
    </submittedName>
</protein>
<accession>A0A918PSA0</accession>
<dbReference type="RefSeq" id="WP_189484504.1">
    <property type="nucleotide sequence ID" value="NZ_BMZB01000001.1"/>
</dbReference>
<dbReference type="Proteomes" id="UP000662572">
    <property type="component" value="Unassembled WGS sequence"/>
</dbReference>
<dbReference type="AlphaFoldDB" id="A0A918PSA0"/>
<name>A0A918PSA0_9CAUL</name>
<feature type="transmembrane region" description="Helical" evidence="1">
    <location>
        <begin position="91"/>
        <end position="111"/>
    </location>
</feature>